<dbReference type="Proteomes" id="UP000646540">
    <property type="component" value="Unassembled WGS sequence"/>
</dbReference>
<evidence type="ECO:0000313" key="24">
    <source>
        <dbReference type="EMBL" id="PCM63589.1"/>
    </source>
</evidence>
<keyword evidence="11" id="KW-0479">Metal-binding</keyword>
<evidence type="ECO:0000313" key="23">
    <source>
        <dbReference type="EMBL" id="MBC5044388.1"/>
    </source>
</evidence>
<dbReference type="GO" id="GO:0005525">
    <property type="term" value="F:GTP binding"/>
    <property type="evidence" value="ECO:0007669"/>
    <property type="project" value="UniProtKB-KW"/>
</dbReference>
<evidence type="ECO:0000256" key="1">
    <source>
        <dbReference type="ARBA" id="ARBA00001946"/>
    </source>
</evidence>
<evidence type="ECO:0000256" key="21">
    <source>
        <dbReference type="SAM" id="Phobius"/>
    </source>
</evidence>
<dbReference type="InterPro" id="IPR033416">
    <property type="entry name" value="CHASE7"/>
</dbReference>
<comment type="function">
    <text evidence="20">Catalyzes the synthesis of cyclic-di-GMP (c-di-GMP) via the condensation of 2 GTP molecules. Cyclic-di-GMP is a second messenger which controls cell surface-associated traits in bacteria. Involved in the regulation of cellulose production.</text>
</comment>
<keyword evidence="7" id="KW-1003">Cell membrane</keyword>
<evidence type="ECO:0000313" key="25">
    <source>
        <dbReference type="Proteomes" id="UP000217648"/>
    </source>
</evidence>
<keyword evidence="9" id="KW-0808">Transferase</keyword>
<dbReference type="KEGG" id="kqu:AVR78_21255"/>
<keyword evidence="15 21" id="KW-1133">Transmembrane helix</keyword>
<evidence type="ECO:0000256" key="4">
    <source>
        <dbReference type="ARBA" id="ARBA00005186"/>
    </source>
</evidence>
<dbReference type="Proteomes" id="UP000217648">
    <property type="component" value="Unassembled WGS sequence"/>
</dbReference>
<dbReference type="CDD" id="cd01949">
    <property type="entry name" value="GGDEF"/>
    <property type="match status" value="1"/>
</dbReference>
<evidence type="ECO:0000256" key="15">
    <source>
        <dbReference type="ARBA" id="ARBA00022989"/>
    </source>
</evidence>
<sequence length="559" mass="63773">MDKPLRLKLKKRYFLTRPAHVVNVCFIVVLFFSTLLIWREINVLEEAYVANQRNNLANVAHEMDGLLQFNIDRMMFFRHGMQSALERPLDVDVLHEASQRYLNQRHQEIWRVALPNRRTLPVFGVSESVVREHPLLLPDDPLVVNELMATLELGYLLNLTQHDRDFAERMQYISRSGFFTSTLPLRDESQVKTHYSRAISALWFTRQTQRNNPYRGVIWQTFPDDDPQLEEQVVTASIPLDFAGYWRGVLAMDFSVSEIKAFLISAMKGGQEGEYQLYDSHLSLLASSAPGNVLTLLSPREQELLSRAFAHDNQGGLRLLTRYISWAKLRNFDGVLLRIHTLREGVRGNFGTITIALTLMWILFTLMLLLSWLVIRRMVRNMSVLQTSLEWQAWHDALTRLLNRGALFEKAMALASACQRSGLPLAVIQLDLDHFKSINDRYGHQAGDRVLSMVASTLAGTVREGDLLGRVGGEEFCVVLPNTTLQEAAAIAERLRLRIHGREVFLHNNVTLRVSASLGVSASEEQGEYHFEALQSVADGRLYLAKQNGRNQVCFRSEA</sequence>
<comment type="cofactor">
    <cofactor evidence="1">
        <name>Mg(2+)</name>
        <dbReference type="ChEBI" id="CHEBI:18420"/>
    </cofactor>
</comment>
<dbReference type="EMBL" id="NXHG01000001">
    <property type="protein sequence ID" value="PCM63589.1"/>
    <property type="molecule type" value="Genomic_DNA"/>
</dbReference>
<gene>
    <name evidence="23" type="primary">yedQ</name>
    <name evidence="24" type="ORF">CP911_03335</name>
    <name evidence="23" type="ORF">H8L09_03235</name>
</gene>
<comment type="pathway">
    <text evidence="4">Glycan metabolism; bacterial cellulose biosynthesis.</text>
</comment>
<dbReference type="Gene3D" id="3.30.70.270">
    <property type="match status" value="1"/>
</dbReference>
<dbReference type="InterPro" id="IPR043128">
    <property type="entry name" value="Rev_trsase/Diguanyl_cyclase"/>
</dbReference>
<comment type="pathway">
    <text evidence="3">Purine metabolism; 3',5'-cyclic di-GMP biosynthesis.</text>
</comment>
<name>A0A222UIE3_9ENTR</name>
<evidence type="ECO:0000256" key="20">
    <source>
        <dbReference type="ARBA" id="ARBA00045634"/>
    </source>
</evidence>
<evidence type="ECO:0000256" key="5">
    <source>
        <dbReference type="ARBA" id="ARBA00011738"/>
    </source>
</evidence>
<evidence type="ECO:0000256" key="12">
    <source>
        <dbReference type="ARBA" id="ARBA00022741"/>
    </source>
</evidence>
<dbReference type="InterPro" id="IPR029787">
    <property type="entry name" value="Nucleotide_cyclase"/>
</dbReference>
<comment type="catalytic activity">
    <reaction evidence="19">
        <text>2 GTP = 3',3'-c-di-GMP + 2 diphosphate</text>
        <dbReference type="Rhea" id="RHEA:24898"/>
        <dbReference type="ChEBI" id="CHEBI:33019"/>
        <dbReference type="ChEBI" id="CHEBI:37565"/>
        <dbReference type="ChEBI" id="CHEBI:58805"/>
        <dbReference type="EC" id="2.7.7.65"/>
    </reaction>
</comment>
<evidence type="ECO:0000256" key="16">
    <source>
        <dbReference type="ARBA" id="ARBA00023134"/>
    </source>
</evidence>
<feature type="transmembrane region" description="Helical" evidence="21">
    <location>
        <begin position="21"/>
        <end position="38"/>
    </location>
</feature>
<dbReference type="AlphaFoldDB" id="A0A222UIE3"/>
<dbReference type="RefSeq" id="WP_004203479.1">
    <property type="nucleotide sequence ID" value="NZ_AOGO01000009.1"/>
</dbReference>
<dbReference type="STRING" id="1463164.KQS06HV_91365"/>
<dbReference type="Pfam" id="PF00990">
    <property type="entry name" value="GGDEF"/>
    <property type="match status" value="1"/>
</dbReference>
<evidence type="ECO:0000256" key="18">
    <source>
        <dbReference type="ARBA" id="ARBA00031311"/>
    </source>
</evidence>
<keyword evidence="17 21" id="KW-0472">Membrane</keyword>
<evidence type="ECO:0000256" key="2">
    <source>
        <dbReference type="ARBA" id="ARBA00004429"/>
    </source>
</evidence>
<evidence type="ECO:0000256" key="11">
    <source>
        <dbReference type="ARBA" id="ARBA00022723"/>
    </source>
</evidence>
<keyword evidence="12" id="KW-0547">Nucleotide-binding</keyword>
<reference evidence="23" key="2">
    <citation type="submission" date="2020-08" db="EMBL/GenBank/DDBJ databases">
        <title>Genomic evolution and epidemiology of Klebsiella pneumoniae from a major hospital in Beijing, China, over a fifteen-year period: dissemination of known and novel high-risk clones.</title>
        <authorList>
            <person name="Palmieri M."/>
        </authorList>
    </citation>
    <scope>NUCLEOTIDE SEQUENCE</scope>
    <source>
        <strain evidence="23">K7050</strain>
    </source>
</reference>
<evidence type="ECO:0000256" key="14">
    <source>
        <dbReference type="ARBA" id="ARBA00022916"/>
    </source>
</evidence>
<dbReference type="Pfam" id="PF17151">
    <property type="entry name" value="CHASE7"/>
    <property type="match status" value="1"/>
</dbReference>
<evidence type="ECO:0000256" key="8">
    <source>
        <dbReference type="ARBA" id="ARBA00022519"/>
    </source>
</evidence>
<dbReference type="PANTHER" id="PTHR45138">
    <property type="entry name" value="REGULATORY COMPONENTS OF SENSORY TRANSDUCTION SYSTEM"/>
    <property type="match status" value="1"/>
</dbReference>
<dbReference type="GO" id="GO:0005886">
    <property type="term" value="C:plasma membrane"/>
    <property type="evidence" value="ECO:0007669"/>
    <property type="project" value="UniProtKB-SubCell"/>
</dbReference>
<evidence type="ECO:0000256" key="6">
    <source>
        <dbReference type="ARBA" id="ARBA00012528"/>
    </source>
</evidence>
<dbReference type="PANTHER" id="PTHR45138:SF16">
    <property type="entry name" value="DIGUANYLATE CYCLASE DGCQ-RELATED"/>
    <property type="match status" value="1"/>
</dbReference>
<dbReference type="EC" id="2.7.7.65" evidence="6"/>
<evidence type="ECO:0000256" key="9">
    <source>
        <dbReference type="ARBA" id="ARBA00022679"/>
    </source>
</evidence>
<accession>A0A222UIE3</accession>
<keyword evidence="8" id="KW-0997">Cell inner membrane</keyword>
<dbReference type="GO" id="GO:0030244">
    <property type="term" value="P:cellulose biosynthetic process"/>
    <property type="evidence" value="ECO:0007669"/>
    <property type="project" value="UniProtKB-KW"/>
</dbReference>
<dbReference type="UniPathway" id="UPA00599"/>
<proteinExistence type="predicted"/>
<dbReference type="GO" id="GO:1902201">
    <property type="term" value="P:negative regulation of bacterial-type flagellum-dependent cell motility"/>
    <property type="evidence" value="ECO:0007669"/>
    <property type="project" value="TreeGrafter"/>
</dbReference>
<dbReference type="GO" id="GO:0043709">
    <property type="term" value="P:cell adhesion involved in single-species biofilm formation"/>
    <property type="evidence" value="ECO:0007669"/>
    <property type="project" value="TreeGrafter"/>
</dbReference>
<dbReference type="FunFam" id="3.30.70.270:FF:000001">
    <property type="entry name" value="Diguanylate cyclase domain protein"/>
    <property type="match status" value="1"/>
</dbReference>
<dbReference type="UniPathway" id="UPA00694"/>
<comment type="subunit">
    <text evidence="5">Homodimer.</text>
</comment>
<evidence type="ECO:0000256" key="13">
    <source>
        <dbReference type="ARBA" id="ARBA00022842"/>
    </source>
</evidence>
<evidence type="ECO:0000256" key="19">
    <source>
        <dbReference type="ARBA" id="ARBA00034247"/>
    </source>
</evidence>
<keyword evidence="16" id="KW-0342">GTP-binding</keyword>
<comment type="caution">
    <text evidence="24">The sequence shown here is derived from an EMBL/GenBank/DDBJ whole genome shotgun (WGS) entry which is preliminary data.</text>
</comment>
<dbReference type="PROSITE" id="PS50887">
    <property type="entry name" value="GGDEF"/>
    <property type="match status" value="1"/>
</dbReference>
<dbReference type="GO" id="GO:0052621">
    <property type="term" value="F:diguanylate cyclase activity"/>
    <property type="evidence" value="ECO:0007669"/>
    <property type="project" value="UniProtKB-EC"/>
</dbReference>
<keyword evidence="13" id="KW-0460">Magnesium</keyword>
<feature type="transmembrane region" description="Helical" evidence="21">
    <location>
        <begin position="350"/>
        <end position="375"/>
    </location>
</feature>
<dbReference type="NCBIfam" id="TIGR00254">
    <property type="entry name" value="GGDEF"/>
    <property type="match status" value="1"/>
</dbReference>
<dbReference type="InterPro" id="IPR050469">
    <property type="entry name" value="Diguanylate_Cyclase"/>
</dbReference>
<evidence type="ECO:0000256" key="3">
    <source>
        <dbReference type="ARBA" id="ARBA00004665"/>
    </source>
</evidence>
<organism evidence="24 25">
    <name type="scientific">Klebsiella quasipneumoniae</name>
    <dbReference type="NCBI Taxonomy" id="1463165"/>
    <lineage>
        <taxon>Bacteria</taxon>
        <taxon>Pseudomonadati</taxon>
        <taxon>Pseudomonadota</taxon>
        <taxon>Gammaproteobacteria</taxon>
        <taxon>Enterobacterales</taxon>
        <taxon>Enterobacteriaceae</taxon>
        <taxon>Klebsiella/Raoultella group</taxon>
        <taxon>Klebsiella</taxon>
        <taxon>Klebsiella pneumoniae complex</taxon>
    </lineage>
</organism>
<dbReference type="GO" id="GO:0046872">
    <property type="term" value="F:metal ion binding"/>
    <property type="evidence" value="ECO:0007669"/>
    <property type="project" value="UniProtKB-KW"/>
</dbReference>
<dbReference type="NCBIfam" id="NF011955">
    <property type="entry name" value="PRK15426.1"/>
    <property type="match status" value="1"/>
</dbReference>
<protein>
    <recommendedName>
        <fullName evidence="6">diguanylate cyclase</fullName>
        <ecNumber evidence="6">2.7.7.65</ecNumber>
    </recommendedName>
    <alternativeName>
        <fullName evidence="18">Cellulose synthesis regulatory protein</fullName>
    </alternativeName>
</protein>
<dbReference type="SUPFAM" id="SSF55073">
    <property type="entry name" value="Nucleotide cyclase"/>
    <property type="match status" value="1"/>
</dbReference>
<evidence type="ECO:0000256" key="10">
    <source>
        <dbReference type="ARBA" id="ARBA00022692"/>
    </source>
</evidence>
<evidence type="ECO:0000256" key="7">
    <source>
        <dbReference type="ARBA" id="ARBA00022475"/>
    </source>
</evidence>
<dbReference type="InterPro" id="IPR000160">
    <property type="entry name" value="GGDEF_dom"/>
</dbReference>
<dbReference type="SMART" id="SM00267">
    <property type="entry name" value="GGDEF"/>
    <property type="match status" value="1"/>
</dbReference>
<keyword evidence="14" id="KW-0135">Cellulose biosynthesis</keyword>
<feature type="domain" description="GGDEF" evidence="22">
    <location>
        <begin position="423"/>
        <end position="558"/>
    </location>
</feature>
<evidence type="ECO:0000256" key="17">
    <source>
        <dbReference type="ARBA" id="ARBA00023136"/>
    </source>
</evidence>
<reference evidence="24 25" key="1">
    <citation type="submission" date="2017-09" db="EMBL/GenBank/DDBJ databases">
        <title>Mdr eskape-Ghana.</title>
        <authorList>
            <person name="Agyepong N."/>
            <person name="Janice J."/>
            <person name="Samuelsen O."/>
            <person name="Owusu-Ofori A."/>
            <person name="Sundsfjord A."/>
            <person name="Essack S."/>
            <person name="Pedersen T."/>
        </authorList>
    </citation>
    <scope>NUCLEOTIDE SEQUENCE [LARGE SCALE GENOMIC DNA]</scope>
    <source>
        <strain evidence="24 25">46</strain>
    </source>
</reference>
<keyword evidence="10 21" id="KW-0812">Transmembrane</keyword>
<dbReference type="EMBL" id="JACNQW010000002">
    <property type="protein sequence ID" value="MBC5044388.1"/>
    <property type="molecule type" value="Genomic_DNA"/>
</dbReference>
<evidence type="ECO:0000259" key="22">
    <source>
        <dbReference type="PROSITE" id="PS50887"/>
    </source>
</evidence>
<comment type="subcellular location">
    <subcellularLocation>
        <location evidence="2">Cell inner membrane</location>
        <topology evidence="2">Multi-pass membrane protein</topology>
    </subcellularLocation>
</comment>